<evidence type="ECO:0000313" key="2">
    <source>
        <dbReference type="Proteomes" id="UP000249390"/>
    </source>
</evidence>
<accession>A0A328DGP0</accession>
<keyword evidence="2" id="KW-1185">Reference proteome</keyword>
<organism evidence="1 2">
    <name type="scientific">Cuscuta australis</name>
    <dbReference type="NCBI Taxonomy" id="267555"/>
    <lineage>
        <taxon>Eukaryota</taxon>
        <taxon>Viridiplantae</taxon>
        <taxon>Streptophyta</taxon>
        <taxon>Embryophyta</taxon>
        <taxon>Tracheophyta</taxon>
        <taxon>Spermatophyta</taxon>
        <taxon>Magnoliopsida</taxon>
        <taxon>eudicotyledons</taxon>
        <taxon>Gunneridae</taxon>
        <taxon>Pentapetalae</taxon>
        <taxon>asterids</taxon>
        <taxon>lamiids</taxon>
        <taxon>Solanales</taxon>
        <taxon>Convolvulaceae</taxon>
        <taxon>Cuscuteae</taxon>
        <taxon>Cuscuta</taxon>
        <taxon>Cuscuta subgen. Grammica</taxon>
        <taxon>Cuscuta sect. Cleistogrammica</taxon>
    </lineage>
</organism>
<gene>
    <name evidence="1" type="ORF">DM860_012560</name>
</gene>
<dbReference type="EMBL" id="NQVE01000156">
    <property type="protein sequence ID" value="RAL43419.1"/>
    <property type="molecule type" value="Genomic_DNA"/>
</dbReference>
<dbReference type="PANTHER" id="PTHR39104:SF1">
    <property type="entry name" value="AMINO ACID-LIGASE"/>
    <property type="match status" value="1"/>
</dbReference>
<proteinExistence type="predicted"/>
<name>A0A328DGP0_9ASTE</name>
<evidence type="ECO:0000313" key="1">
    <source>
        <dbReference type="EMBL" id="RAL43419.1"/>
    </source>
</evidence>
<sequence>MAEEKKRTINLFCPSLSKLVPVVAWEDERIDLGHIARTFGIEPATLKLNGHFISRGVDLIASSVTWKSLLSFFSARGFSTGASHSDALTVDGKLSKLGTKRGAHIPLENEIQSVLNPQCIKLISPKRIKDGSRGSSDFLNRKFSQLNSLGLKRKLEVDGGIPVKRTRTNECNPDIITQRGPVFANKRERHLPCSLDCDAAKQRKEDENMGVSSPLKRIRNY</sequence>
<protein>
    <submittedName>
        <fullName evidence="1">Uncharacterized protein</fullName>
    </submittedName>
</protein>
<comment type="caution">
    <text evidence="1">The sequence shown here is derived from an EMBL/GenBank/DDBJ whole genome shotgun (WGS) entry which is preliminary data.</text>
</comment>
<dbReference type="AlphaFoldDB" id="A0A328DGP0"/>
<dbReference type="Proteomes" id="UP000249390">
    <property type="component" value="Unassembled WGS sequence"/>
</dbReference>
<dbReference type="PANTHER" id="PTHR39104">
    <property type="entry name" value="AMINO ACID-LIGASE"/>
    <property type="match status" value="1"/>
</dbReference>
<reference evidence="1 2" key="1">
    <citation type="submission" date="2018-06" db="EMBL/GenBank/DDBJ databases">
        <title>The Genome of Cuscuta australis (Dodder) Provides Insight into the Evolution of Plant Parasitism.</title>
        <authorList>
            <person name="Liu H."/>
        </authorList>
    </citation>
    <scope>NUCLEOTIDE SEQUENCE [LARGE SCALE GENOMIC DNA]</scope>
    <source>
        <strain evidence="2">cv. Yunnan</strain>
        <tissue evidence="1">Vines</tissue>
    </source>
</reference>